<keyword evidence="4" id="KW-0678">Repressor</keyword>
<dbReference type="InterPro" id="IPR036388">
    <property type="entry name" value="WH-like_DNA-bd_sf"/>
</dbReference>
<dbReference type="SUPFAM" id="SSF53850">
    <property type="entry name" value="Periplasmic binding protein-like II"/>
    <property type="match status" value="1"/>
</dbReference>
<dbReference type="AlphaFoldDB" id="A0A973WRB0"/>
<gene>
    <name evidence="10" type="ORF">HU230_13635</name>
</gene>
<keyword evidence="3" id="KW-0536">Nodulation</keyword>
<accession>A0A973WRB0</accession>
<dbReference type="Pfam" id="PF03466">
    <property type="entry name" value="LysR_substrate"/>
    <property type="match status" value="1"/>
</dbReference>
<evidence type="ECO:0000256" key="3">
    <source>
        <dbReference type="ARBA" id="ARBA00022458"/>
    </source>
</evidence>
<comment type="function">
    <text evidence="1">NodD regulates the expression of the nodABCFE genes which encode other nodulation proteins. NodD is also a negative regulator of its own expression. Binds flavonoids as inducers.</text>
</comment>
<evidence type="ECO:0000256" key="7">
    <source>
        <dbReference type="ARBA" id="ARBA00023159"/>
    </source>
</evidence>
<organism evidence="10">
    <name type="scientific">Bradyrhizobium quebecense</name>
    <dbReference type="NCBI Taxonomy" id="2748629"/>
    <lineage>
        <taxon>Bacteria</taxon>
        <taxon>Pseudomonadati</taxon>
        <taxon>Pseudomonadota</taxon>
        <taxon>Alphaproteobacteria</taxon>
        <taxon>Hyphomicrobiales</taxon>
        <taxon>Nitrobacteraceae</taxon>
        <taxon>Bradyrhizobium</taxon>
    </lineage>
</organism>
<dbReference type="EMBL" id="JABWSX010000001">
    <property type="protein sequence ID" value="NVL06753.1"/>
    <property type="molecule type" value="Genomic_DNA"/>
</dbReference>
<evidence type="ECO:0000256" key="2">
    <source>
        <dbReference type="ARBA" id="ARBA00009437"/>
    </source>
</evidence>
<name>A0A973WRB0_9BRAD</name>
<keyword evidence="6" id="KW-0238">DNA-binding</keyword>
<evidence type="ECO:0000259" key="9">
    <source>
        <dbReference type="PROSITE" id="PS50931"/>
    </source>
</evidence>
<dbReference type="CDD" id="cd08417">
    <property type="entry name" value="PBP2_Nitroaromatics_like"/>
    <property type="match status" value="1"/>
</dbReference>
<dbReference type="InterPro" id="IPR050389">
    <property type="entry name" value="LysR-type_TF"/>
</dbReference>
<evidence type="ECO:0000313" key="10">
    <source>
        <dbReference type="EMBL" id="NVL06753.1"/>
    </source>
</evidence>
<evidence type="ECO:0000256" key="1">
    <source>
        <dbReference type="ARBA" id="ARBA00003502"/>
    </source>
</evidence>
<dbReference type="Gene3D" id="1.10.10.10">
    <property type="entry name" value="Winged helix-like DNA-binding domain superfamily/Winged helix DNA-binding domain"/>
    <property type="match status" value="1"/>
</dbReference>
<evidence type="ECO:0000256" key="5">
    <source>
        <dbReference type="ARBA" id="ARBA00023015"/>
    </source>
</evidence>
<feature type="domain" description="HTH lysR-type" evidence="9">
    <location>
        <begin position="9"/>
        <end position="66"/>
    </location>
</feature>
<dbReference type="PANTHER" id="PTHR30118">
    <property type="entry name" value="HTH-TYPE TRANSCRIPTIONAL REGULATOR LEUO-RELATED"/>
    <property type="match status" value="1"/>
</dbReference>
<comment type="caution">
    <text evidence="10">The sequence shown here is derived from an EMBL/GenBank/DDBJ whole genome shotgun (WGS) entry which is preliminary data.</text>
</comment>
<protein>
    <submittedName>
        <fullName evidence="10">LysR family transcriptional regulator</fullName>
    </submittedName>
</protein>
<evidence type="ECO:0000256" key="6">
    <source>
        <dbReference type="ARBA" id="ARBA00023125"/>
    </source>
</evidence>
<dbReference type="GO" id="GO:0003677">
    <property type="term" value="F:DNA binding"/>
    <property type="evidence" value="ECO:0007669"/>
    <property type="project" value="UniProtKB-KW"/>
</dbReference>
<dbReference type="PROSITE" id="PS50931">
    <property type="entry name" value="HTH_LYSR"/>
    <property type="match status" value="1"/>
</dbReference>
<keyword evidence="5" id="KW-0805">Transcription regulation</keyword>
<dbReference type="GO" id="GO:0003700">
    <property type="term" value="F:DNA-binding transcription factor activity"/>
    <property type="evidence" value="ECO:0007669"/>
    <property type="project" value="InterPro"/>
</dbReference>
<dbReference type="Pfam" id="PF00126">
    <property type="entry name" value="HTH_1"/>
    <property type="match status" value="1"/>
</dbReference>
<dbReference type="InterPro" id="IPR036390">
    <property type="entry name" value="WH_DNA-bd_sf"/>
</dbReference>
<keyword evidence="8" id="KW-0804">Transcription</keyword>
<keyword evidence="7" id="KW-0010">Activator</keyword>
<dbReference type="PANTHER" id="PTHR30118:SF6">
    <property type="entry name" value="HTH-TYPE TRANSCRIPTIONAL REGULATOR LEUO"/>
    <property type="match status" value="1"/>
</dbReference>
<dbReference type="InterPro" id="IPR000847">
    <property type="entry name" value="LysR_HTH_N"/>
</dbReference>
<reference evidence="10" key="1">
    <citation type="submission" date="2020-06" db="EMBL/GenBank/DDBJ databases">
        <title>Whole Genome Sequence of Bradyrhizobium sp. Strain 66S1MB.</title>
        <authorList>
            <person name="Bromfield E."/>
            <person name="Cloutier S."/>
        </authorList>
    </citation>
    <scope>NUCLEOTIDE SEQUENCE</scope>
    <source>
        <strain evidence="10">66S1MB</strain>
    </source>
</reference>
<dbReference type="SUPFAM" id="SSF46785">
    <property type="entry name" value="Winged helix' DNA-binding domain"/>
    <property type="match status" value="1"/>
</dbReference>
<dbReference type="InterPro" id="IPR037402">
    <property type="entry name" value="YidZ_PBP2"/>
</dbReference>
<dbReference type="InterPro" id="IPR005119">
    <property type="entry name" value="LysR_subst-bd"/>
</dbReference>
<dbReference type="PRINTS" id="PR00039">
    <property type="entry name" value="HTHLYSR"/>
</dbReference>
<evidence type="ECO:0000256" key="4">
    <source>
        <dbReference type="ARBA" id="ARBA00022491"/>
    </source>
</evidence>
<evidence type="ECO:0000256" key="8">
    <source>
        <dbReference type="ARBA" id="ARBA00023163"/>
    </source>
</evidence>
<sequence length="308" mass="34589">MSLMPFRTLDLNLLKVFEALMTEGSVTRAANTLKMTQPAVSNALARLRDALSDPLFVRSGTGIRPTQRAVALWDPIGGALESIRGALDEEVFDSRRAQTEFSLSMSDYVAALVMPRLLNRFAEMAPTARIRTVPNTIIGIADQLEDNRVDCVLSVYVNEALHQGLIRSRSLWTVDYACFMRRDHPLAGRKRLNVRSFLNAKHVDVSLAGRTLPTYDQFLGSRGLSRNLVAIVNHYNAAYEIVRQSDLIAVLPRDLSAQSRQAPHLHAVPVPLPAPPRIVSLFWHQRNDTVPAQRWLRETLVEIFARME</sequence>
<comment type="similarity">
    <text evidence="2">Belongs to the LysR transcriptional regulatory family.</text>
</comment>
<proteinExistence type="inferred from homology"/>
<dbReference type="Gene3D" id="3.40.190.10">
    <property type="entry name" value="Periplasmic binding protein-like II"/>
    <property type="match status" value="2"/>
</dbReference>